<organism evidence="1 2">
    <name type="scientific">Streptomyces lonegramiae</name>
    <dbReference type="NCBI Taxonomy" id="3075524"/>
    <lineage>
        <taxon>Bacteria</taxon>
        <taxon>Bacillati</taxon>
        <taxon>Actinomycetota</taxon>
        <taxon>Actinomycetes</taxon>
        <taxon>Kitasatosporales</taxon>
        <taxon>Streptomycetaceae</taxon>
        <taxon>Streptomyces</taxon>
    </lineage>
</organism>
<sequence>MTEYCYRCDKPTREPITVLRASASGPGCLRHLCPDCNRRRPHPDTDLYEVLVTLQRESQTTA</sequence>
<keyword evidence="2" id="KW-1185">Reference proteome</keyword>
<name>A0ABU2XD98_9ACTN</name>
<gene>
    <name evidence="1" type="ORF">RND15_14350</name>
</gene>
<protein>
    <recommendedName>
        <fullName evidence="3">HNH endonuclease</fullName>
    </recommendedName>
</protein>
<evidence type="ECO:0000313" key="1">
    <source>
        <dbReference type="EMBL" id="MDT0543871.1"/>
    </source>
</evidence>
<reference evidence="1" key="1">
    <citation type="submission" date="2024-05" db="EMBL/GenBank/DDBJ databases">
        <title>30 novel species of actinomycetes from the DSMZ collection.</title>
        <authorList>
            <person name="Nouioui I."/>
        </authorList>
    </citation>
    <scope>NUCLEOTIDE SEQUENCE</scope>
    <source>
        <strain evidence="1">DSM 41529</strain>
    </source>
</reference>
<dbReference type="Proteomes" id="UP001180754">
    <property type="component" value="Unassembled WGS sequence"/>
</dbReference>
<accession>A0ABU2XD98</accession>
<dbReference type="EMBL" id="JAVRFD010000006">
    <property type="protein sequence ID" value="MDT0543871.1"/>
    <property type="molecule type" value="Genomic_DNA"/>
</dbReference>
<comment type="caution">
    <text evidence="1">The sequence shown here is derived from an EMBL/GenBank/DDBJ whole genome shotgun (WGS) entry which is preliminary data.</text>
</comment>
<evidence type="ECO:0000313" key="2">
    <source>
        <dbReference type="Proteomes" id="UP001180754"/>
    </source>
</evidence>
<proteinExistence type="predicted"/>
<dbReference type="RefSeq" id="WP_311724286.1">
    <property type="nucleotide sequence ID" value="NZ_JAVRFD010000006.1"/>
</dbReference>
<evidence type="ECO:0008006" key="3">
    <source>
        <dbReference type="Google" id="ProtNLM"/>
    </source>
</evidence>